<feature type="non-terminal residue" evidence="2">
    <location>
        <position position="1"/>
    </location>
</feature>
<protein>
    <submittedName>
        <fullName evidence="2">Erythrocyte membrane protein 1</fullName>
    </submittedName>
</protein>
<dbReference type="Gene3D" id="1.20.1310.20">
    <property type="entry name" value="Duffy-antigen binding domain"/>
    <property type="match status" value="1"/>
</dbReference>
<organism evidence="2">
    <name type="scientific">Plasmodium falciparum</name>
    <name type="common">malaria parasite P. falciparum</name>
    <dbReference type="NCBI Taxonomy" id="5833"/>
    <lineage>
        <taxon>Eukaryota</taxon>
        <taxon>Sar</taxon>
        <taxon>Alveolata</taxon>
        <taxon>Apicomplexa</taxon>
        <taxon>Aconoidasida</taxon>
        <taxon>Haemosporida</taxon>
        <taxon>Plasmodiidae</taxon>
        <taxon>Plasmodium</taxon>
        <taxon>Plasmodium (Laverania)</taxon>
    </lineage>
</organism>
<evidence type="ECO:0000259" key="1">
    <source>
        <dbReference type="Pfam" id="PF05424"/>
    </source>
</evidence>
<evidence type="ECO:0000313" key="2">
    <source>
        <dbReference type="EMBL" id="ACH53717.1"/>
    </source>
</evidence>
<name>B5LGN0_PLAFA</name>
<dbReference type="Pfam" id="PF05424">
    <property type="entry name" value="Duffy_binding"/>
    <property type="match status" value="1"/>
</dbReference>
<dbReference type="GO" id="GO:0016020">
    <property type="term" value="C:membrane"/>
    <property type="evidence" value="ECO:0007669"/>
    <property type="project" value="InterPro"/>
</dbReference>
<dbReference type="EMBL" id="EU787624">
    <property type="protein sequence ID" value="ACH53717.1"/>
    <property type="molecule type" value="mRNA"/>
</dbReference>
<dbReference type="SUPFAM" id="SSF140924">
    <property type="entry name" value="Duffy binding domain-like"/>
    <property type="match status" value="1"/>
</dbReference>
<gene>
    <name evidence="2" type="primary">var</name>
</gene>
<accession>B5LGN0</accession>
<dbReference type="InterPro" id="IPR008602">
    <property type="entry name" value="Duffy-antigen-binding"/>
</dbReference>
<sequence length="239" mass="28062">QYPCRKDGTGKEEVARFSVKEQAEYDTKKIKCSNGRDFGACAPYRRLSLCNKNLEYLNSYDGNNAKDYLLAKVCYAAKHEGESIKTHYKQYEVQYPGSGSTTCTVLARSFADIGDIVRGRDLYRRDKGGKTKLEKNLEIIFQYIKENNKSSLESLTDKEIREYWWELNRETVWKALTCDAGQNDKYFRKTCNYEGTWSHANYKCRCKKNDGKNETDQVPTYFDYVPQFLRWFEEWAEDL</sequence>
<proteinExistence type="evidence at transcript level"/>
<dbReference type="InterPro" id="IPR042202">
    <property type="entry name" value="Duffy-ag-bd_sf"/>
</dbReference>
<dbReference type="GO" id="GO:0046789">
    <property type="term" value="F:host cell surface receptor binding"/>
    <property type="evidence" value="ECO:0007669"/>
    <property type="project" value="InterPro"/>
</dbReference>
<feature type="non-terminal residue" evidence="2">
    <location>
        <position position="239"/>
    </location>
</feature>
<reference evidence="2" key="1">
    <citation type="journal article" date="2009" name="J. Infect. Dis.">
        <title>Analysis of Plasmodium falciparum var genes expressed in children from Papua New Guinea.</title>
        <authorList>
            <person name="Falk N."/>
            <person name="Kaestli M."/>
            <person name="Qi W."/>
            <person name="Ott M."/>
            <person name="Baea K."/>
            <person name="Cortes A."/>
            <person name="Beck H.P."/>
        </authorList>
    </citation>
    <scope>NUCLEOTIDE SEQUENCE</scope>
    <source>
        <strain evidence="2">A44C13r121.1</strain>
    </source>
</reference>
<dbReference type="AlphaFoldDB" id="B5LGN0"/>
<feature type="domain" description="Duffy-antigen binding" evidence="1">
    <location>
        <begin position="39"/>
        <end position="230"/>
    </location>
</feature>